<keyword evidence="2" id="KW-1185">Reference proteome</keyword>
<evidence type="ECO:0000313" key="2">
    <source>
        <dbReference type="Proteomes" id="UP001140087"/>
    </source>
</evidence>
<proteinExistence type="predicted"/>
<sequence length="443" mass="47937">MRLSQIALALAAGLSAVLGTPVDTASAPKLFRSNGTADLQAFKGAVLLKNGQQTSCEVALMYTTVGFVAANCLDFSDKAGKTVDMATRYEVAVSQGLTSPYGRFQATRITVNPNYDPESFANNIAIIQFANSGNGDFVNYIASWRPEWTNLYYVRRSLNGLAGTTWNQPALTQYSSNSDATACANANPLFKLNEADLICNQLSTPSPINSTCALPYGSVYGVNNPNTAVAALYSHSALYGDGGMCSGGRIFNYYIVMQNYVHWAMSVIGVKAPVYHARVPEYTENLDPNYSMKIPNPKSVDGVAVYGGDLYNVQGATGTASEASGGLSKGALIGLIVGLLLLLALLGYLLRKYLLKKYKNTRVRRWWFWGRFDKDNAPVDAGAARPDPNDPQRPSTYSDSMGLPSYHDGRERPLSPSVFPPDNKDHAGRDDEGQASGSYPIRF</sequence>
<comment type="caution">
    <text evidence="1">The sequence shown here is derived from an EMBL/GenBank/DDBJ whole genome shotgun (WGS) entry which is preliminary data.</text>
</comment>
<dbReference type="Proteomes" id="UP001140087">
    <property type="component" value="Unassembled WGS sequence"/>
</dbReference>
<protein>
    <submittedName>
        <fullName evidence="1">Uncharacterized protein</fullName>
    </submittedName>
</protein>
<gene>
    <name evidence="1" type="ORF">H4R21_002230</name>
</gene>
<evidence type="ECO:0000313" key="1">
    <source>
        <dbReference type="EMBL" id="KAJ2802923.1"/>
    </source>
</evidence>
<dbReference type="EMBL" id="JANBUN010000549">
    <property type="protein sequence ID" value="KAJ2802923.1"/>
    <property type="molecule type" value="Genomic_DNA"/>
</dbReference>
<name>A0ACC1L7E8_9FUNG</name>
<reference evidence="1" key="1">
    <citation type="submission" date="2022-07" db="EMBL/GenBank/DDBJ databases">
        <title>Phylogenomic reconstructions and comparative analyses of Kickxellomycotina fungi.</title>
        <authorList>
            <person name="Reynolds N.K."/>
            <person name="Stajich J.E."/>
            <person name="Barry K."/>
            <person name="Grigoriev I.V."/>
            <person name="Crous P."/>
            <person name="Smith M.E."/>
        </authorList>
    </citation>
    <scope>NUCLEOTIDE SEQUENCE</scope>
    <source>
        <strain evidence="1">BCRC 34780</strain>
    </source>
</reference>
<accession>A0ACC1L7E8</accession>
<organism evidence="1 2">
    <name type="scientific">Coemansia helicoidea</name>
    <dbReference type="NCBI Taxonomy" id="1286919"/>
    <lineage>
        <taxon>Eukaryota</taxon>
        <taxon>Fungi</taxon>
        <taxon>Fungi incertae sedis</taxon>
        <taxon>Zoopagomycota</taxon>
        <taxon>Kickxellomycotina</taxon>
        <taxon>Kickxellomycetes</taxon>
        <taxon>Kickxellales</taxon>
        <taxon>Kickxellaceae</taxon>
        <taxon>Coemansia</taxon>
    </lineage>
</organism>